<evidence type="ECO:0000313" key="2">
    <source>
        <dbReference type="EMBL" id="GGA52891.1"/>
    </source>
</evidence>
<keyword evidence="1" id="KW-0812">Transmembrane</keyword>
<gene>
    <name evidence="2" type="ORF">GCM10011385_02830</name>
</gene>
<keyword evidence="1" id="KW-1133">Transmembrane helix</keyword>
<dbReference type="RefSeq" id="WP_188719140.1">
    <property type="nucleotide sequence ID" value="NZ_BMIF01000001.1"/>
</dbReference>
<reference evidence="2" key="2">
    <citation type="submission" date="2020-09" db="EMBL/GenBank/DDBJ databases">
        <authorList>
            <person name="Sun Q."/>
            <person name="Zhou Y."/>
        </authorList>
    </citation>
    <scope>NUCLEOTIDE SEQUENCE</scope>
    <source>
        <strain evidence="2">CGMCC 1.15320</strain>
    </source>
</reference>
<dbReference type="InterPro" id="IPR009935">
    <property type="entry name" value="DUF1467"/>
</dbReference>
<evidence type="ECO:0000256" key="1">
    <source>
        <dbReference type="SAM" id="Phobius"/>
    </source>
</evidence>
<accession>A0A916RDD1</accession>
<protein>
    <recommendedName>
        <fullName evidence="4">DUF1467 domain-containing protein</fullName>
    </recommendedName>
</protein>
<feature type="transmembrane region" description="Helical" evidence="1">
    <location>
        <begin position="6"/>
        <end position="26"/>
    </location>
</feature>
<keyword evidence="1" id="KW-0472">Membrane</keyword>
<organism evidence="2 3">
    <name type="scientific">Nitratireductor aestuarii</name>
    <dbReference type="NCBI Taxonomy" id="1735103"/>
    <lineage>
        <taxon>Bacteria</taxon>
        <taxon>Pseudomonadati</taxon>
        <taxon>Pseudomonadota</taxon>
        <taxon>Alphaproteobacteria</taxon>
        <taxon>Hyphomicrobiales</taxon>
        <taxon>Phyllobacteriaceae</taxon>
        <taxon>Nitratireductor</taxon>
    </lineage>
</organism>
<evidence type="ECO:0000313" key="3">
    <source>
        <dbReference type="Proteomes" id="UP000636264"/>
    </source>
</evidence>
<dbReference type="EMBL" id="BMIF01000001">
    <property type="protein sequence ID" value="GGA52891.1"/>
    <property type="molecule type" value="Genomic_DNA"/>
</dbReference>
<name>A0A916RDD1_9HYPH</name>
<evidence type="ECO:0008006" key="4">
    <source>
        <dbReference type="Google" id="ProtNLM"/>
    </source>
</evidence>
<keyword evidence="3" id="KW-1185">Reference proteome</keyword>
<reference evidence="2" key="1">
    <citation type="journal article" date="2014" name="Int. J. Syst. Evol. Microbiol.">
        <title>Complete genome sequence of Corynebacterium casei LMG S-19264T (=DSM 44701T), isolated from a smear-ripened cheese.</title>
        <authorList>
            <consortium name="US DOE Joint Genome Institute (JGI-PGF)"/>
            <person name="Walter F."/>
            <person name="Albersmeier A."/>
            <person name="Kalinowski J."/>
            <person name="Ruckert C."/>
        </authorList>
    </citation>
    <scope>NUCLEOTIDE SEQUENCE</scope>
    <source>
        <strain evidence="2">CGMCC 1.15320</strain>
    </source>
</reference>
<feature type="transmembrane region" description="Helical" evidence="1">
    <location>
        <begin position="52"/>
        <end position="74"/>
    </location>
</feature>
<sequence>MTWVSLAAVYFILWWIMLFVALPIGLRTQDDEKDVILGTTSSAPAGKHMLKVVILTTVFSAVVMTVMLIVTRVLGYSFDDIPRLIPVFGAIGGGHH</sequence>
<dbReference type="Pfam" id="PF07330">
    <property type="entry name" value="DUF1467"/>
    <property type="match status" value="1"/>
</dbReference>
<dbReference type="Proteomes" id="UP000636264">
    <property type="component" value="Unassembled WGS sequence"/>
</dbReference>
<proteinExistence type="predicted"/>
<dbReference type="AlphaFoldDB" id="A0A916RDD1"/>
<comment type="caution">
    <text evidence="2">The sequence shown here is derived from an EMBL/GenBank/DDBJ whole genome shotgun (WGS) entry which is preliminary data.</text>
</comment>